<evidence type="ECO:0000256" key="1">
    <source>
        <dbReference type="SAM" id="MobiDB-lite"/>
    </source>
</evidence>
<accession>A0A3S5FBP9</accession>
<evidence type="ECO:0000313" key="2">
    <source>
        <dbReference type="EMBL" id="VEL07573.1"/>
    </source>
</evidence>
<keyword evidence="3" id="KW-1185">Reference proteome</keyword>
<dbReference type="EMBL" id="CAAALY010002010">
    <property type="protein sequence ID" value="VEL07573.1"/>
    <property type="molecule type" value="Genomic_DNA"/>
</dbReference>
<reference evidence="2" key="1">
    <citation type="submission" date="2018-11" db="EMBL/GenBank/DDBJ databases">
        <authorList>
            <consortium name="Pathogen Informatics"/>
        </authorList>
    </citation>
    <scope>NUCLEOTIDE SEQUENCE</scope>
</reference>
<comment type="caution">
    <text evidence="2">The sequence shown here is derived from an EMBL/GenBank/DDBJ whole genome shotgun (WGS) entry which is preliminary data.</text>
</comment>
<name>A0A3S5FBP9_9PLAT</name>
<gene>
    <name evidence="2" type="ORF">PXEA_LOCUS1013</name>
</gene>
<sequence>MIASRTKGLGCVGGGGKQGQIVKGNLHVSAGIVTMPATCNHRRYREMNSALRRTQSFPSSSRPFRLYPLPKYNSANAVCARCLTMRGKSKVLDSNWNLNRLKSTTGEGSTFGTDQGHNNGTTMKDRLNSLFLFDQPLDCHQAILNSKTADRPAYPALNGRPPNLTRAADQNEAQKNGSREARKRSKQAAESGEEFEEKKTVGSPGRIGSPVVGKSWSRVRIKHSGSRPSSPNVDITLGADNWYPDSDLLETEVEVKVSSSFLSQGL</sequence>
<dbReference type="OrthoDB" id="6279966at2759"/>
<dbReference type="AlphaFoldDB" id="A0A3S5FBP9"/>
<protein>
    <submittedName>
        <fullName evidence="2">Uncharacterized protein</fullName>
    </submittedName>
</protein>
<evidence type="ECO:0000313" key="3">
    <source>
        <dbReference type="Proteomes" id="UP000784294"/>
    </source>
</evidence>
<proteinExistence type="predicted"/>
<dbReference type="Proteomes" id="UP000784294">
    <property type="component" value="Unassembled WGS sequence"/>
</dbReference>
<feature type="region of interest" description="Disordered" evidence="1">
    <location>
        <begin position="150"/>
        <end position="235"/>
    </location>
</feature>
<organism evidence="2 3">
    <name type="scientific">Protopolystoma xenopodis</name>
    <dbReference type="NCBI Taxonomy" id="117903"/>
    <lineage>
        <taxon>Eukaryota</taxon>
        <taxon>Metazoa</taxon>
        <taxon>Spiralia</taxon>
        <taxon>Lophotrochozoa</taxon>
        <taxon>Platyhelminthes</taxon>
        <taxon>Monogenea</taxon>
        <taxon>Polyopisthocotylea</taxon>
        <taxon>Polystomatidea</taxon>
        <taxon>Polystomatidae</taxon>
        <taxon>Protopolystoma</taxon>
    </lineage>
</organism>